<evidence type="ECO:0000313" key="5">
    <source>
        <dbReference type="Proteomes" id="UP000036681"/>
    </source>
</evidence>
<dbReference type="InterPro" id="IPR040094">
    <property type="entry name" value="Lbp1-4"/>
</dbReference>
<evidence type="ECO:0000256" key="4">
    <source>
        <dbReference type="SAM" id="SignalP"/>
    </source>
</evidence>
<dbReference type="PANTHER" id="PTHR22725:SF2">
    <property type="entry name" value="FATTY ACID-BINDING PROTEIN HOMOLOG 1-RELATED"/>
    <property type="match status" value="1"/>
</dbReference>
<dbReference type="InterPro" id="IPR012674">
    <property type="entry name" value="Calycin"/>
</dbReference>
<dbReference type="SUPFAM" id="SSF50814">
    <property type="entry name" value="Lipocalins"/>
    <property type="match status" value="1"/>
</dbReference>
<evidence type="ECO:0000256" key="1">
    <source>
        <dbReference type="ARBA" id="ARBA00008390"/>
    </source>
</evidence>
<dbReference type="Proteomes" id="UP000036681">
    <property type="component" value="Unplaced"/>
</dbReference>
<feature type="signal peptide" evidence="4">
    <location>
        <begin position="1"/>
        <end position="18"/>
    </location>
</feature>
<keyword evidence="3" id="KW-0446">Lipid-binding</keyword>
<evidence type="ECO:0000256" key="3">
    <source>
        <dbReference type="ARBA" id="ARBA00023121"/>
    </source>
</evidence>
<dbReference type="AlphaFoldDB" id="A0A0M3I9D4"/>
<organism evidence="5 6">
    <name type="scientific">Ascaris lumbricoides</name>
    <name type="common">Giant roundworm</name>
    <dbReference type="NCBI Taxonomy" id="6252"/>
    <lineage>
        <taxon>Eukaryota</taxon>
        <taxon>Metazoa</taxon>
        <taxon>Ecdysozoa</taxon>
        <taxon>Nematoda</taxon>
        <taxon>Chromadorea</taxon>
        <taxon>Rhabditida</taxon>
        <taxon>Spirurina</taxon>
        <taxon>Ascaridomorpha</taxon>
        <taxon>Ascaridoidea</taxon>
        <taxon>Ascarididae</taxon>
        <taxon>Ascaris</taxon>
    </lineage>
</organism>
<accession>A0A0M3I9D4</accession>
<feature type="chain" id="PRO_5005656994" evidence="4">
    <location>
        <begin position="19"/>
        <end position="167"/>
    </location>
</feature>
<dbReference type="Gene3D" id="2.40.128.20">
    <property type="match status" value="1"/>
</dbReference>
<dbReference type="WBParaSite" id="ALUE_0001405801-mRNA-1">
    <property type="protein sequence ID" value="ALUE_0001405801-mRNA-1"/>
    <property type="gene ID" value="ALUE_0001405801"/>
</dbReference>
<dbReference type="GO" id="GO:0008289">
    <property type="term" value="F:lipid binding"/>
    <property type="evidence" value="ECO:0007669"/>
    <property type="project" value="UniProtKB-KW"/>
</dbReference>
<protein>
    <submittedName>
        <fullName evidence="6">FABP domain-containing protein</fullName>
    </submittedName>
</protein>
<evidence type="ECO:0000256" key="2">
    <source>
        <dbReference type="ARBA" id="ARBA00022448"/>
    </source>
</evidence>
<comment type="similarity">
    <text evidence="1">Belongs to the calycin superfamily. Fatty-acid binding protein (FABP) family.</text>
</comment>
<keyword evidence="2" id="KW-0813">Transport</keyword>
<dbReference type="PANTHER" id="PTHR22725">
    <property type="entry name" value="FATTY ACID-BINDING PROTEIN HOMOLOG 1-RELATED-RELATED"/>
    <property type="match status" value="1"/>
</dbReference>
<proteinExistence type="inferred from homology"/>
<keyword evidence="4" id="KW-0732">Signal</keyword>
<name>A0A0M3I9D4_ASCLU</name>
<evidence type="ECO:0000313" key="6">
    <source>
        <dbReference type="WBParaSite" id="ALUE_0001405801-mRNA-1"/>
    </source>
</evidence>
<keyword evidence="5" id="KW-1185">Reference proteome</keyword>
<sequence length="167" mass="19368">MSGSLYVAVTALLLCVGAKRLPDKFLGRFKLEKSINLDEYLAARGYRWLTRRLIMLASVTKIIKKAASGLPLRYDMDTLTWKKNVFYRDFVLGREFDSEELEDGLFKVKIDLKNGTDIMTENIVRIDDPDDDETFEYSREGDYLVMVSWPTPLKVVVGNQQYIENYF</sequence>
<reference evidence="6" key="1">
    <citation type="submission" date="2017-02" db="UniProtKB">
        <authorList>
            <consortium name="WormBaseParasite"/>
        </authorList>
    </citation>
    <scope>IDENTIFICATION</scope>
</reference>
<dbReference type="CDD" id="cd00742">
    <property type="entry name" value="FABP"/>
    <property type="match status" value="1"/>
</dbReference>